<reference evidence="1 2" key="1">
    <citation type="submission" date="2018-07" db="EMBL/GenBank/DDBJ databases">
        <title>Exploring interactions and the metabolic potential of the ultra-small soil bacteria Hylemonella gracilis.</title>
        <authorList>
            <person name="Tyc O."/>
            <person name="Kulkarni P."/>
            <person name="Gawehns F."/>
            <person name="Hundscheid M."/>
            <person name="Zweers H."/>
            <person name="Garbeva P."/>
        </authorList>
    </citation>
    <scope>NUCLEOTIDE SEQUENCE [LARGE SCALE GENOMIC DNA]</scope>
    <source>
        <strain evidence="1 2">NS1</strain>
    </source>
</reference>
<organism evidence="1 2">
    <name type="scientific">Hylemonella gracilis</name>
    <dbReference type="NCBI Taxonomy" id="80880"/>
    <lineage>
        <taxon>Bacteria</taxon>
        <taxon>Pseudomonadati</taxon>
        <taxon>Pseudomonadota</taxon>
        <taxon>Betaproteobacteria</taxon>
        <taxon>Burkholderiales</taxon>
        <taxon>Comamonadaceae</taxon>
        <taxon>Hylemonella</taxon>
    </lineage>
</organism>
<proteinExistence type="predicted"/>
<dbReference type="EMBL" id="CP031395">
    <property type="protein sequence ID" value="QBK03948.1"/>
    <property type="molecule type" value="Genomic_DNA"/>
</dbReference>
<evidence type="ECO:0000313" key="1">
    <source>
        <dbReference type="EMBL" id="QBK03948.1"/>
    </source>
</evidence>
<dbReference type="AlphaFoldDB" id="A0A4P6UFH6"/>
<accession>A0A4P6UFH6</accession>
<sequence length="452" mass="49312">MTGTEDRMRIPFPLLPPNAGVVRQGCVAGLLWVVWSVATAQDLPSSLDPLALGVETSSPNADPDQRLGLKLEAWAQAMDRRETQGEADQLGRAVLDFRREGPIGGGGRWVLSDRLEAVEYTDGGKDADGVRRNALREVYISVQASPSWFVDAGRINLRQGVGLGYNPSDYLRENAVVMRSSQNPAALRENRLGAVMLRAQWLDDLGSAQLALLPQLSDADRFDDDTWAVGLERTNRHGAALLRLSPRTGERLALDLTGFAREGDAPQIGSNLSWTATDALLLQLEWSGGRRTPVPTVDAARPRDPRWFNRVAAGASWTTPPGLVLSVEQHYAGDALTGADWQDWRAATGPAAGRQGALRQDLQERQDLLTRRYGFARLGWDRALGLASLDLSAFVRRNTADGSAFWQAEAVWHAGELWDLGLQHTRSTGAGNSEFGAAPVRATSALYLRCFL</sequence>
<dbReference type="KEGG" id="hgr:DW355_03395"/>
<protein>
    <recommendedName>
        <fullName evidence="3">Alginate export domain-containing protein</fullName>
    </recommendedName>
</protein>
<evidence type="ECO:0008006" key="3">
    <source>
        <dbReference type="Google" id="ProtNLM"/>
    </source>
</evidence>
<dbReference type="Proteomes" id="UP000292939">
    <property type="component" value="Chromosome"/>
</dbReference>
<evidence type="ECO:0000313" key="2">
    <source>
        <dbReference type="Proteomes" id="UP000292939"/>
    </source>
</evidence>
<gene>
    <name evidence="1" type="ORF">DW355_03395</name>
</gene>
<name>A0A4P6UFH6_9BURK</name>